<evidence type="ECO:0000313" key="1">
    <source>
        <dbReference type="EMBL" id="GAA4252028.1"/>
    </source>
</evidence>
<accession>A0ABP8DC09</accession>
<dbReference type="Pfam" id="PF19953">
    <property type="entry name" value="EACC1"/>
    <property type="match status" value="1"/>
</dbReference>
<evidence type="ECO:0000313" key="2">
    <source>
        <dbReference type="Proteomes" id="UP001500620"/>
    </source>
</evidence>
<dbReference type="EMBL" id="BAABAT010000012">
    <property type="protein sequence ID" value="GAA4252028.1"/>
    <property type="molecule type" value="Genomic_DNA"/>
</dbReference>
<keyword evidence="2" id="KW-1185">Reference proteome</keyword>
<comment type="caution">
    <text evidence="1">The sequence shown here is derived from an EMBL/GenBank/DDBJ whole genome shotgun (WGS) entry which is preliminary data.</text>
</comment>
<protein>
    <submittedName>
        <fullName evidence="1">Uncharacterized protein</fullName>
    </submittedName>
</protein>
<dbReference type="Proteomes" id="UP001500620">
    <property type="component" value="Unassembled WGS sequence"/>
</dbReference>
<dbReference type="RefSeq" id="WP_345129272.1">
    <property type="nucleotide sequence ID" value="NZ_BAABAT010000012.1"/>
</dbReference>
<dbReference type="InterPro" id="IPR045428">
    <property type="entry name" value="EACC1"/>
</dbReference>
<name>A0ABP8DC09_9ACTN</name>
<sequence length="119" mass="12212">MQLQIHLEAVGDAAAPDVDTLLSLQRWLVGEPDVVQSEIGLSTATPSPGELGAAVEIISLVLGTGLSVGQLLLAVSNWRRTRPVAPAVVLTRIDPDGVSVRIESSDPAAVAAAARALDG</sequence>
<organism evidence="1 2">
    <name type="scientific">Dactylosporangium darangshiense</name>
    <dbReference type="NCBI Taxonomy" id="579108"/>
    <lineage>
        <taxon>Bacteria</taxon>
        <taxon>Bacillati</taxon>
        <taxon>Actinomycetota</taxon>
        <taxon>Actinomycetes</taxon>
        <taxon>Micromonosporales</taxon>
        <taxon>Micromonosporaceae</taxon>
        <taxon>Dactylosporangium</taxon>
    </lineage>
</organism>
<reference evidence="2" key="1">
    <citation type="journal article" date="2019" name="Int. J. Syst. Evol. Microbiol.">
        <title>The Global Catalogue of Microorganisms (GCM) 10K type strain sequencing project: providing services to taxonomists for standard genome sequencing and annotation.</title>
        <authorList>
            <consortium name="The Broad Institute Genomics Platform"/>
            <consortium name="The Broad Institute Genome Sequencing Center for Infectious Disease"/>
            <person name="Wu L."/>
            <person name="Ma J."/>
        </authorList>
    </citation>
    <scope>NUCLEOTIDE SEQUENCE [LARGE SCALE GENOMIC DNA]</scope>
    <source>
        <strain evidence="2">JCM 17441</strain>
    </source>
</reference>
<proteinExistence type="predicted"/>
<gene>
    <name evidence="1" type="ORF">GCM10022255_046950</name>
</gene>